<evidence type="ECO:0000256" key="2">
    <source>
        <dbReference type="SAM" id="Phobius"/>
    </source>
</evidence>
<dbReference type="Proteomes" id="UP000091956">
    <property type="component" value="Unassembled WGS sequence"/>
</dbReference>
<keyword evidence="2" id="KW-0472">Membrane</keyword>
<feature type="transmembrane region" description="Helical" evidence="2">
    <location>
        <begin position="54"/>
        <end position="76"/>
    </location>
</feature>
<keyword evidence="4" id="KW-1185">Reference proteome</keyword>
<keyword evidence="2" id="KW-1133">Transmembrane helix</keyword>
<dbReference type="RefSeq" id="XP_059319263.1">
    <property type="nucleotide sequence ID" value="XM_059464132.1"/>
</dbReference>
<dbReference type="GeneID" id="28843572"/>
<reference evidence="4" key="2">
    <citation type="journal article" date="2018" name="Nat. Commun.">
        <title>Extreme sensitivity to ultraviolet light in the fungal pathogen causing white-nose syndrome of bats.</title>
        <authorList>
            <person name="Palmer J.M."/>
            <person name="Drees K.P."/>
            <person name="Foster J.T."/>
            <person name="Lindner D.L."/>
        </authorList>
    </citation>
    <scope>NUCLEOTIDE SEQUENCE [LARGE SCALE GENOMIC DNA]</scope>
    <source>
        <strain evidence="4">UAMH 10579</strain>
    </source>
</reference>
<feature type="transmembrane region" description="Helical" evidence="2">
    <location>
        <begin position="88"/>
        <end position="108"/>
    </location>
</feature>
<dbReference type="AlphaFoldDB" id="A0A1B8G7P7"/>
<feature type="transmembrane region" description="Helical" evidence="2">
    <location>
        <begin position="133"/>
        <end position="157"/>
    </location>
</feature>
<reference evidence="3 4" key="1">
    <citation type="submission" date="2016-03" db="EMBL/GenBank/DDBJ databases">
        <title>Comparative genomics of Pseudogymnoascus destructans, the fungus causing white-nose syndrome of bats.</title>
        <authorList>
            <person name="Palmer J.M."/>
            <person name="Drees K.P."/>
            <person name="Foster J.T."/>
            <person name="Lindner D.L."/>
        </authorList>
    </citation>
    <scope>NUCLEOTIDE SEQUENCE [LARGE SCALE GENOMIC DNA]</scope>
    <source>
        <strain evidence="3 4">UAMH 10579</strain>
    </source>
</reference>
<proteinExistence type="predicted"/>
<organism evidence="3 4">
    <name type="scientific">Pseudogymnoascus verrucosus</name>
    <dbReference type="NCBI Taxonomy" id="342668"/>
    <lineage>
        <taxon>Eukaryota</taxon>
        <taxon>Fungi</taxon>
        <taxon>Dikarya</taxon>
        <taxon>Ascomycota</taxon>
        <taxon>Pezizomycotina</taxon>
        <taxon>Leotiomycetes</taxon>
        <taxon>Thelebolales</taxon>
        <taxon>Thelebolaceae</taxon>
        <taxon>Pseudogymnoascus</taxon>
    </lineage>
</organism>
<dbReference type="EMBL" id="KV460279">
    <property type="protein sequence ID" value="OBT91844.2"/>
    <property type="molecule type" value="Genomic_DNA"/>
</dbReference>
<evidence type="ECO:0000313" key="3">
    <source>
        <dbReference type="EMBL" id="OBT91844.2"/>
    </source>
</evidence>
<feature type="compositionally biased region" description="Low complexity" evidence="1">
    <location>
        <begin position="187"/>
        <end position="215"/>
    </location>
</feature>
<name>A0A1B8G7P7_9PEZI</name>
<gene>
    <name evidence="3" type="ORF">VE01_10186</name>
</gene>
<dbReference type="STRING" id="342668.A0A1B8G7P7"/>
<keyword evidence="2" id="KW-0812">Transmembrane</keyword>
<protein>
    <submittedName>
        <fullName evidence="3">Uncharacterized protein</fullName>
    </submittedName>
</protein>
<sequence length="277" mass="29922">MRDDMSVAMDFLKQKGVKNEPERLWVTKLTLRCISSVLSCAIIGTGASTHNVEIALMMPPAFIILWNVAEGITLIVRRRAYEGIHPGACVALDLLLSLGNLVCVGMTGPEISNPNIYSSRNWHDPVDYSSQRLIIGGVAVSIIVTLIQISLFVIACVETHRRRKAERNVPIALATFDSGQQQGTFINPNQQPFNPNQPPGAFNPNQQQQTQTQTDDPPPPYQLLPSTDANTPNTVPPILHRAASDSTIPPGDFGALARNGGTDAASVAGEFDATETS</sequence>
<feature type="region of interest" description="Disordered" evidence="1">
    <location>
        <begin position="180"/>
        <end position="261"/>
    </location>
</feature>
<evidence type="ECO:0000256" key="1">
    <source>
        <dbReference type="SAM" id="MobiDB-lite"/>
    </source>
</evidence>
<accession>A0A1B8G7P7</accession>
<evidence type="ECO:0000313" key="4">
    <source>
        <dbReference type="Proteomes" id="UP000091956"/>
    </source>
</evidence>
<feature type="compositionally biased region" description="Polar residues" evidence="1">
    <location>
        <begin position="224"/>
        <end position="233"/>
    </location>
</feature>